<dbReference type="Proteomes" id="UP000002640">
    <property type="component" value="Unassembled WGS sequence"/>
</dbReference>
<gene>
    <name evidence="1" type="ORF">PHYSODRAFT_385959</name>
</gene>
<evidence type="ECO:0000313" key="2">
    <source>
        <dbReference type="Proteomes" id="UP000002640"/>
    </source>
</evidence>
<evidence type="ECO:0000313" key="1">
    <source>
        <dbReference type="EMBL" id="EGZ11423.1"/>
    </source>
</evidence>
<reference evidence="1 2" key="1">
    <citation type="journal article" date="2006" name="Science">
        <title>Phytophthora genome sequences uncover evolutionary origins and mechanisms of pathogenesis.</title>
        <authorList>
            <person name="Tyler B.M."/>
            <person name="Tripathy S."/>
            <person name="Zhang X."/>
            <person name="Dehal P."/>
            <person name="Jiang R.H."/>
            <person name="Aerts A."/>
            <person name="Arredondo F.D."/>
            <person name="Baxter L."/>
            <person name="Bensasson D."/>
            <person name="Beynon J.L."/>
            <person name="Chapman J."/>
            <person name="Damasceno C.M."/>
            <person name="Dorrance A.E."/>
            <person name="Dou D."/>
            <person name="Dickerman A.W."/>
            <person name="Dubchak I.L."/>
            <person name="Garbelotto M."/>
            <person name="Gijzen M."/>
            <person name="Gordon S.G."/>
            <person name="Govers F."/>
            <person name="Grunwald N.J."/>
            <person name="Huang W."/>
            <person name="Ivors K.L."/>
            <person name="Jones R.W."/>
            <person name="Kamoun S."/>
            <person name="Krampis K."/>
            <person name="Lamour K.H."/>
            <person name="Lee M.K."/>
            <person name="McDonald W.H."/>
            <person name="Medina M."/>
            <person name="Meijer H.J."/>
            <person name="Nordberg E.K."/>
            <person name="Maclean D.J."/>
            <person name="Ospina-Giraldo M.D."/>
            <person name="Morris P.F."/>
            <person name="Phuntumart V."/>
            <person name="Putnam N.H."/>
            <person name="Rash S."/>
            <person name="Rose J.K."/>
            <person name="Sakihama Y."/>
            <person name="Salamov A.A."/>
            <person name="Savidor A."/>
            <person name="Scheuring C.F."/>
            <person name="Smith B.M."/>
            <person name="Sobral B.W."/>
            <person name="Terry A."/>
            <person name="Torto-Alalibo T.A."/>
            <person name="Win J."/>
            <person name="Xu Z."/>
            <person name="Zhang H."/>
            <person name="Grigoriev I.V."/>
            <person name="Rokhsar D.S."/>
            <person name="Boore J.L."/>
        </authorList>
    </citation>
    <scope>NUCLEOTIDE SEQUENCE [LARGE SCALE GENOMIC DNA]</scope>
    <source>
        <strain evidence="1 2">P6497</strain>
    </source>
</reference>
<dbReference type="RefSeq" id="XP_009534168.1">
    <property type="nucleotide sequence ID" value="XM_009535873.1"/>
</dbReference>
<dbReference type="GeneID" id="20650925"/>
<organism evidence="1 2">
    <name type="scientific">Phytophthora sojae (strain P6497)</name>
    <name type="common">Soybean stem and root rot agent</name>
    <name type="synonym">Phytophthora megasperma f. sp. glycines</name>
    <dbReference type="NCBI Taxonomy" id="1094619"/>
    <lineage>
        <taxon>Eukaryota</taxon>
        <taxon>Sar</taxon>
        <taxon>Stramenopiles</taxon>
        <taxon>Oomycota</taxon>
        <taxon>Peronosporomycetes</taxon>
        <taxon>Peronosporales</taxon>
        <taxon>Peronosporaceae</taxon>
        <taxon>Phytophthora</taxon>
    </lineage>
</organism>
<feature type="non-terminal residue" evidence="1">
    <location>
        <position position="1"/>
    </location>
</feature>
<dbReference type="InParanoid" id="G5A0T7"/>
<dbReference type="EMBL" id="JH159158">
    <property type="protein sequence ID" value="EGZ11423.1"/>
    <property type="molecule type" value="Genomic_DNA"/>
</dbReference>
<name>G5A0T7_PHYSP</name>
<dbReference type="AlphaFoldDB" id="G5A0T7"/>
<feature type="non-terminal residue" evidence="1">
    <location>
        <position position="259"/>
    </location>
</feature>
<proteinExistence type="predicted"/>
<protein>
    <submittedName>
        <fullName evidence="1">Uncharacterized protein</fullName>
    </submittedName>
</protein>
<accession>G5A0T7</accession>
<sequence length="259" mass="29182">SFPDIVTLVHTHLAPMLKPQDTYNFLVSCTGSLNQGVRDGIATKALLYYYKYDSAHFGLKCGGDWHQLIPVCIQGARGRCAEDSIPEDLPLPKVLDARTQLLGAMCLLYEGIRPFRVVQMYRGSTCVPATMQPVVFSLAEAYRKEEETPTLIDTDDVEELARLMNAVEPGFGTHFFFASDEEPANVLEAHWKGIQFDEGSGTTTCEFCENYEQSTLFVREHGVSHSDSDGMMRAHCAEFYQPMKKLMLQKLKHVRYVQP</sequence>
<dbReference type="KEGG" id="psoj:PHYSODRAFT_385959"/>
<keyword evidence="2" id="KW-1185">Reference proteome</keyword>